<dbReference type="PROSITE" id="PS50181">
    <property type="entry name" value="FBOX"/>
    <property type="match status" value="1"/>
</dbReference>
<dbReference type="InterPro" id="IPR036047">
    <property type="entry name" value="F-box-like_dom_sf"/>
</dbReference>
<dbReference type="GeneID" id="54299328"/>
<evidence type="ECO:0000259" key="1">
    <source>
        <dbReference type="PROSITE" id="PS50181"/>
    </source>
</evidence>
<evidence type="ECO:0000313" key="3">
    <source>
        <dbReference type="Proteomes" id="UP000799438"/>
    </source>
</evidence>
<evidence type="ECO:0000313" key="2">
    <source>
        <dbReference type="EMBL" id="KAF2145056.1"/>
    </source>
</evidence>
<keyword evidence="3" id="KW-1185">Reference proteome</keyword>
<dbReference type="Pfam" id="PF12937">
    <property type="entry name" value="F-box-like"/>
    <property type="match status" value="1"/>
</dbReference>
<dbReference type="OrthoDB" id="3919924at2759"/>
<protein>
    <recommendedName>
        <fullName evidence="1">F-box domain-containing protein</fullName>
    </recommendedName>
</protein>
<sequence>MASLAQTFDQLCAPARRVALTGIVERLTAAEWRQLALAVHTHDFRFDLIARLPVELVAAVFVHLPVHAMFLYARVSRRWRVLLSSEHVRHCCLAQWYSDRDPMLHCQSANIHDRDALKAKHVKCFEEARPYSLRRYNAPWSERRFDDHMPFEFCRETIAWLEDAHDPRSIMIYSLRTAATTKVAGDARERITRLKLTDRLLAFLTASG</sequence>
<dbReference type="Proteomes" id="UP000799438">
    <property type="component" value="Unassembled WGS sequence"/>
</dbReference>
<gene>
    <name evidence="2" type="ORF">K452DRAFT_295612</name>
</gene>
<dbReference type="Gene3D" id="1.20.1280.50">
    <property type="match status" value="1"/>
</dbReference>
<organism evidence="2 3">
    <name type="scientific">Aplosporella prunicola CBS 121167</name>
    <dbReference type="NCBI Taxonomy" id="1176127"/>
    <lineage>
        <taxon>Eukaryota</taxon>
        <taxon>Fungi</taxon>
        <taxon>Dikarya</taxon>
        <taxon>Ascomycota</taxon>
        <taxon>Pezizomycotina</taxon>
        <taxon>Dothideomycetes</taxon>
        <taxon>Dothideomycetes incertae sedis</taxon>
        <taxon>Botryosphaeriales</taxon>
        <taxon>Aplosporellaceae</taxon>
        <taxon>Aplosporella</taxon>
    </lineage>
</organism>
<dbReference type="InterPro" id="IPR001810">
    <property type="entry name" value="F-box_dom"/>
</dbReference>
<reference evidence="2" key="1">
    <citation type="journal article" date="2020" name="Stud. Mycol.">
        <title>101 Dothideomycetes genomes: a test case for predicting lifestyles and emergence of pathogens.</title>
        <authorList>
            <person name="Haridas S."/>
            <person name="Albert R."/>
            <person name="Binder M."/>
            <person name="Bloem J."/>
            <person name="Labutti K."/>
            <person name="Salamov A."/>
            <person name="Andreopoulos B."/>
            <person name="Baker S."/>
            <person name="Barry K."/>
            <person name="Bills G."/>
            <person name="Bluhm B."/>
            <person name="Cannon C."/>
            <person name="Castanera R."/>
            <person name="Culley D."/>
            <person name="Daum C."/>
            <person name="Ezra D."/>
            <person name="Gonzalez J."/>
            <person name="Henrissat B."/>
            <person name="Kuo A."/>
            <person name="Liang C."/>
            <person name="Lipzen A."/>
            <person name="Lutzoni F."/>
            <person name="Magnuson J."/>
            <person name="Mondo S."/>
            <person name="Nolan M."/>
            <person name="Ohm R."/>
            <person name="Pangilinan J."/>
            <person name="Park H.-J."/>
            <person name="Ramirez L."/>
            <person name="Alfaro M."/>
            <person name="Sun H."/>
            <person name="Tritt A."/>
            <person name="Yoshinaga Y."/>
            <person name="Zwiers L.-H."/>
            <person name="Turgeon B."/>
            <person name="Goodwin S."/>
            <person name="Spatafora J."/>
            <person name="Crous P."/>
            <person name="Grigoriev I."/>
        </authorList>
    </citation>
    <scope>NUCLEOTIDE SEQUENCE</scope>
    <source>
        <strain evidence="2">CBS 121167</strain>
    </source>
</reference>
<proteinExistence type="predicted"/>
<dbReference type="SUPFAM" id="SSF81383">
    <property type="entry name" value="F-box domain"/>
    <property type="match status" value="1"/>
</dbReference>
<dbReference type="RefSeq" id="XP_033400768.1">
    <property type="nucleotide sequence ID" value="XM_033541831.1"/>
</dbReference>
<name>A0A6A6BLY0_9PEZI</name>
<dbReference type="AlphaFoldDB" id="A0A6A6BLY0"/>
<feature type="domain" description="F-box" evidence="1">
    <location>
        <begin position="46"/>
        <end position="100"/>
    </location>
</feature>
<accession>A0A6A6BLY0</accession>
<dbReference type="EMBL" id="ML995478">
    <property type="protein sequence ID" value="KAF2145056.1"/>
    <property type="molecule type" value="Genomic_DNA"/>
</dbReference>